<sequence>MKIKLSVKECAEFMNKSQPYIRKGLRNKRFPFGSAVQTKEPTPENPEGNWDYHIPLIPVEQYMGISYEEWLKIKRV</sequence>
<accession>A0AB39VJE3</accession>
<dbReference type="AlphaFoldDB" id="A0AB39VJE3"/>
<protein>
    <recommendedName>
        <fullName evidence="2">Helix-turn-helix domain-containing protein</fullName>
    </recommendedName>
</protein>
<organism evidence="1">
    <name type="scientific">Leptotrichia rugosa</name>
    <dbReference type="NCBI Taxonomy" id="3239302"/>
    <lineage>
        <taxon>Bacteria</taxon>
        <taxon>Fusobacteriati</taxon>
        <taxon>Fusobacteriota</taxon>
        <taxon>Fusobacteriia</taxon>
        <taxon>Fusobacteriales</taxon>
        <taxon>Leptotrichiaceae</taxon>
        <taxon>Leptotrichia</taxon>
    </lineage>
</organism>
<dbReference type="EMBL" id="CP165644">
    <property type="protein sequence ID" value="XDU67419.1"/>
    <property type="molecule type" value="Genomic_DNA"/>
</dbReference>
<gene>
    <name evidence="1" type="ORF">AB8B22_03090</name>
</gene>
<proteinExistence type="predicted"/>
<name>A0AB39VJE3_9FUSO</name>
<evidence type="ECO:0008006" key="2">
    <source>
        <dbReference type="Google" id="ProtNLM"/>
    </source>
</evidence>
<dbReference type="RefSeq" id="WP_369711627.1">
    <property type="nucleotide sequence ID" value="NZ_CP165644.1"/>
</dbReference>
<reference evidence="1" key="1">
    <citation type="submission" date="2024-07" db="EMBL/GenBank/DDBJ databases">
        <authorList>
            <person name="Li X.-J."/>
            <person name="Wang X."/>
        </authorList>
    </citation>
    <scope>NUCLEOTIDE SEQUENCE</scope>
    <source>
        <strain evidence="1">HSP-334</strain>
    </source>
</reference>
<dbReference type="KEGG" id="lrug:AB8B22_03090"/>
<evidence type="ECO:0000313" key="1">
    <source>
        <dbReference type="EMBL" id="XDU67419.1"/>
    </source>
</evidence>